<dbReference type="InterPro" id="IPR017196">
    <property type="entry name" value="ECF_substrate-spec_UCP037395"/>
</dbReference>
<evidence type="ECO:0000313" key="2">
    <source>
        <dbReference type="EMBL" id="MDQ0229630.1"/>
    </source>
</evidence>
<dbReference type="EMBL" id="JAUSUD010000003">
    <property type="protein sequence ID" value="MDQ0229630.1"/>
    <property type="molecule type" value="Genomic_DNA"/>
</dbReference>
<dbReference type="Pfam" id="PF12822">
    <property type="entry name" value="ECF_trnsprt"/>
    <property type="match status" value="1"/>
</dbReference>
<reference evidence="2 3" key="1">
    <citation type="submission" date="2023-07" db="EMBL/GenBank/DDBJ databases">
        <title>Genomic Encyclopedia of Type Strains, Phase IV (KMG-IV): sequencing the most valuable type-strain genomes for metagenomic binning, comparative biology and taxonomic classification.</title>
        <authorList>
            <person name="Goeker M."/>
        </authorList>
    </citation>
    <scope>NUCLEOTIDE SEQUENCE [LARGE SCALE GENOMIC DNA]</scope>
    <source>
        <strain evidence="2 3">DSM 29005</strain>
    </source>
</reference>
<sequence>MARSRVILWSTIIIIGAMLIITPLLANRYFALVSAIILALTILPFVTRFERRKVTGRELVMLAVLGAIAAVSRVPFASIPNVQPTTFVIMMTGLVFGAESGFVVGAIAALVSNLFLGQGPWTPWQMYSWGIIGLLAGALRNTHFLKGNFGKVVFGFAAGFMFDWIMNIWYIVSLGKDAQLSDILIYYGNGFYFDLAHALSNVFFLLVFAKSWMKILTRFKRKYGILEG</sequence>
<feature type="transmembrane region" description="Helical" evidence="1">
    <location>
        <begin position="59"/>
        <end position="76"/>
    </location>
</feature>
<organism evidence="2 3">
    <name type="scientific">Metabacillus malikii</name>
    <dbReference type="NCBI Taxonomy" id="1504265"/>
    <lineage>
        <taxon>Bacteria</taxon>
        <taxon>Bacillati</taxon>
        <taxon>Bacillota</taxon>
        <taxon>Bacilli</taxon>
        <taxon>Bacillales</taxon>
        <taxon>Bacillaceae</taxon>
        <taxon>Metabacillus</taxon>
    </lineage>
</organism>
<proteinExistence type="predicted"/>
<dbReference type="PIRSF" id="PIRSF037395">
    <property type="entry name" value="UCP037395_ABCper"/>
    <property type="match status" value="1"/>
</dbReference>
<feature type="transmembrane region" description="Helical" evidence="1">
    <location>
        <begin position="88"/>
        <end position="112"/>
    </location>
</feature>
<accession>A0ABT9ZBI5</accession>
<protein>
    <submittedName>
        <fullName evidence="2">Energy-coupling factor transport system substrate-specific component</fullName>
    </submittedName>
</protein>
<evidence type="ECO:0000256" key="1">
    <source>
        <dbReference type="SAM" id="Phobius"/>
    </source>
</evidence>
<keyword evidence="1" id="KW-0472">Membrane</keyword>
<feature type="transmembrane region" description="Helical" evidence="1">
    <location>
        <begin position="29"/>
        <end position="47"/>
    </location>
</feature>
<evidence type="ECO:0000313" key="3">
    <source>
        <dbReference type="Proteomes" id="UP001234495"/>
    </source>
</evidence>
<keyword evidence="1" id="KW-1133">Transmembrane helix</keyword>
<feature type="transmembrane region" description="Helical" evidence="1">
    <location>
        <begin position="192"/>
        <end position="213"/>
    </location>
</feature>
<feature type="transmembrane region" description="Helical" evidence="1">
    <location>
        <begin position="6"/>
        <end position="22"/>
    </location>
</feature>
<gene>
    <name evidence="2" type="ORF">J2S19_000882</name>
</gene>
<comment type="caution">
    <text evidence="2">The sequence shown here is derived from an EMBL/GenBank/DDBJ whole genome shotgun (WGS) entry which is preliminary data.</text>
</comment>
<name>A0ABT9ZBI5_9BACI</name>
<dbReference type="Proteomes" id="UP001234495">
    <property type="component" value="Unassembled WGS sequence"/>
</dbReference>
<dbReference type="Gene3D" id="1.10.1760.20">
    <property type="match status" value="1"/>
</dbReference>
<keyword evidence="1" id="KW-0812">Transmembrane</keyword>
<dbReference type="InterPro" id="IPR024529">
    <property type="entry name" value="ECF_trnsprt_substrate-spec"/>
</dbReference>
<feature type="transmembrane region" description="Helical" evidence="1">
    <location>
        <begin position="152"/>
        <end position="172"/>
    </location>
</feature>
<keyword evidence="3" id="KW-1185">Reference proteome</keyword>